<dbReference type="Proteomes" id="UP000215767">
    <property type="component" value="Unassembled WGS sequence"/>
</dbReference>
<protein>
    <submittedName>
        <fullName evidence="1">Uncharacterized protein</fullName>
    </submittedName>
</protein>
<gene>
    <name evidence="1" type="ORF">CAL28_07545</name>
</gene>
<keyword evidence="2" id="KW-1185">Reference proteome</keyword>
<evidence type="ECO:0000313" key="2">
    <source>
        <dbReference type="Proteomes" id="UP000215767"/>
    </source>
</evidence>
<accession>A0A261UQY0</accession>
<proteinExistence type="predicted"/>
<reference evidence="2" key="1">
    <citation type="submission" date="2017-05" db="EMBL/GenBank/DDBJ databases">
        <title>Complete and WGS of Bordetella genogroups.</title>
        <authorList>
            <person name="Spilker T."/>
            <person name="Lipuma J."/>
        </authorList>
    </citation>
    <scope>NUCLEOTIDE SEQUENCE [LARGE SCALE GENOMIC DNA]</scope>
    <source>
        <strain evidence="2">AU8856</strain>
    </source>
</reference>
<dbReference type="AlphaFoldDB" id="A0A261UQY0"/>
<organism evidence="1 2">
    <name type="scientific">Bordetella genomosp. 11</name>
    <dbReference type="NCBI Taxonomy" id="1416808"/>
    <lineage>
        <taxon>Bacteria</taxon>
        <taxon>Pseudomonadati</taxon>
        <taxon>Pseudomonadota</taxon>
        <taxon>Betaproteobacteria</taxon>
        <taxon>Burkholderiales</taxon>
        <taxon>Alcaligenaceae</taxon>
        <taxon>Bordetella</taxon>
    </lineage>
</organism>
<dbReference type="EMBL" id="NEVS01000003">
    <property type="protein sequence ID" value="OZI64304.1"/>
    <property type="molecule type" value="Genomic_DNA"/>
</dbReference>
<comment type="caution">
    <text evidence="1">The sequence shown here is derived from an EMBL/GenBank/DDBJ whole genome shotgun (WGS) entry which is preliminary data.</text>
</comment>
<name>A0A261UQY0_9BORD</name>
<sequence length="112" mass="12428">MLSRLGICVVERHWRPDEQDTAPIVSIELGIETVTWHGHQPDCIAMLAELCEMGSVPAHGLGSLEEAHDAILTRGQVVMEIERHGADAGEFFSECGEQPLYRGETILNWLGY</sequence>
<evidence type="ECO:0000313" key="1">
    <source>
        <dbReference type="EMBL" id="OZI64304.1"/>
    </source>
</evidence>